<dbReference type="SUPFAM" id="SSF49899">
    <property type="entry name" value="Concanavalin A-like lectins/glucanases"/>
    <property type="match status" value="1"/>
</dbReference>
<organism evidence="10 11">
    <name type="scientific">Ligilactobacillus salivarius</name>
    <dbReference type="NCBI Taxonomy" id="1624"/>
    <lineage>
        <taxon>Bacteria</taxon>
        <taxon>Bacillati</taxon>
        <taxon>Bacillota</taxon>
        <taxon>Bacilli</taxon>
        <taxon>Lactobacillales</taxon>
        <taxon>Lactobacillaceae</taxon>
        <taxon>Ligilactobacillus</taxon>
    </lineage>
</organism>
<evidence type="ECO:0000256" key="3">
    <source>
        <dbReference type="ARBA" id="ARBA00012733"/>
    </source>
</evidence>
<feature type="domain" description="Sialidase" evidence="9">
    <location>
        <begin position="497"/>
        <end position="699"/>
    </location>
</feature>
<dbReference type="GO" id="GO:0016020">
    <property type="term" value="C:membrane"/>
    <property type="evidence" value="ECO:0007669"/>
    <property type="project" value="TreeGrafter"/>
</dbReference>
<evidence type="ECO:0000256" key="4">
    <source>
        <dbReference type="ARBA" id="ARBA00022729"/>
    </source>
</evidence>
<dbReference type="InterPro" id="IPR036278">
    <property type="entry name" value="Sialidase_sf"/>
</dbReference>
<dbReference type="InterPro" id="IPR026856">
    <property type="entry name" value="Sialidase_fam"/>
</dbReference>
<dbReference type="CDD" id="cd15482">
    <property type="entry name" value="Sialidase_non-viral"/>
    <property type="match status" value="1"/>
</dbReference>
<evidence type="ECO:0000313" key="10">
    <source>
        <dbReference type="EMBL" id="OQQ81856.1"/>
    </source>
</evidence>
<dbReference type="InterPro" id="IPR011040">
    <property type="entry name" value="Sialidase"/>
</dbReference>
<dbReference type="InterPro" id="IPR023364">
    <property type="entry name" value="Trans_sialidase_dom3"/>
</dbReference>
<dbReference type="PANTHER" id="PTHR10628:SF30">
    <property type="entry name" value="EXO-ALPHA-SIALIDASE"/>
    <property type="match status" value="1"/>
</dbReference>
<dbReference type="EC" id="3.2.1.18" evidence="3"/>
<dbReference type="GO" id="GO:0005737">
    <property type="term" value="C:cytoplasm"/>
    <property type="evidence" value="ECO:0007669"/>
    <property type="project" value="TreeGrafter"/>
</dbReference>
<evidence type="ECO:0000256" key="7">
    <source>
        <dbReference type="ARBA" id="ARBA00023295"/>
    </source>
</evidence>
<dbReference type="GO" id="GO:0006689">
    <property type="term" value="P:ganglioside catabolic process"/>
    <property type="evidence" value="ECO:0007669"/>
    <property type="project" value="TreeGrafter"/>
</dbReference>
<dbReference type="GO" id="GO:0009313">
    <property type="term" value="P:oligosaccharide catabolic process"/>
    <property type="evidence" value="ECO:0007669"/>
    <property type="project" value="TreeGrafter"/>
</dbReference>
<dbReference type="Gene3D" id="2.60.120.200">
    <property type="match status" value="1"/>
</dbReference>
<accession>A0A1V9QLU8</accession>
<comment type="caution">
    <text evidence="10">The sequence shown here is derived from an EMBL/GenBank/DDBJ whole genome shotgun (WGS) entry which is preliminary data.</text>
</comment>
<dbReference type="Pfam" id="PF02973">
    <property type="entry name" value="Sialidase"/>
    <property type="match status" value="1"/>
</dbReference>
<dbReference type="AlphaFoldDB" id="A0A1V9QLU8"/>
<protein>
    <recommendedName>
        <fullName evidence="3">exo-alpha-sialidase</fullName>
        <ecNumber evidence="3">3.2.1.18</ecNumber>
    </recommendedName>
</protein>
<dbReference type="Gene3D" id="2.40.220.10">
    <property type="entry name" value="Intramolecular Trans-sialidase, Domain 3"/>
    <property type="match status" value="1"/>
</dbReference>
<keyword evidence="5" id="KW-0677">Repeat</keyword>
<comment type="catalytic activity">
    <reaction evidence="1">
        <text>Hydrolysis of alpha-(2-&gt;3)-, alpha-(2-&gt;6)-, alpha-(2-&gt;8)- glycosidic linkages of terminal sialic acid residues in oligosaccharides, glycoproteins, glycolipids, colominic acid and synthetic substrates.</text>
        <dbReference type="EC" id="3.2.1.18"/>
    </reaction>
</comment>
<dbReference type="SUPFAM" id="SSF50939">
    <property type="entry name" value="Sialidases"/>
    <property type="match status" value="1"/>
</dbReference>
<evidence type="ECO:0000256" key="1">
    <source>
        <dbReference type="ARBA" id="ARBA00000427"/>
    </source>
</evidence>
<keyword evidence="7" id="KW-0326">Glycosidase</keyword>
<dbReference type="PANTHER" id="PTHR10628">
    <property type="entry name" value="SIALIDASE"/>
    <property type="match status" value="1"/>
</dbReference>
<dbReference type="GO" id="GO:0004308">
    <property type="term" value="F:exo-alpha-sialidase activity"/>
    <property type="evidence" value="ECO:0007669"/>
    <property type="project" value="UniProtKB-EC"/>
</dbReference>
<evidence type="ECO:0000259" key="9">
    <source>
        <dbReference type="Pfam" id="PF13088"/>
    </source>
</evidence>
<evidence type="ECO:0000256" key="6">
    <source>
        <dbReference type="ARBA" id="ARBA00022801"/>
    </source>
</evidence>
<dbReference type="RefSeq" id="WP_081531088.1">
    <property type="nucleotide sequence ID" value="NZ_NBEB01000102.1"/>
</dbReference>
<dbReference type="InterPro" id="IPR013320">
    <property type="entry name" value="ConA-like_dom_sf"/>
</dbReference>
<evidence type="ECO:0000313" key="11">
    <source>
        <dbReference type="Proteomes" id="UP000192638"/>
    </source>
</evidence>
<sequence>MKVQYKMIALAVMGLGIGTLSISNVKGDEMNKADIPTENVSSMVADQSNKINSTFINKVEETPVTNTIENNTTVTENPVYESQNVTLDNQGQEAPKEILNDIKENPNSTIYVDYNTDNSNSLQALIGVSNSDSGYRNSYASIFIRDNGELGAEVRDTKDNTNYLFATPASLYGSSKGKDLSNKVAFVANADEKSYKLFANGTMVFNQKVDKFKSIRDILGINNIRLGGVNREGTNAYSFKGQINDIKFYNKALPDEELLNLTHNPSSDTLIFKAGDSTKSNYFRIPAMYTLKDGRIIASADARYGGTHDARSKINIATAYSDDNGKTWSTPTLALKFDDYAEQTIDWPRDNVGKNVQIQGSASFIDSAIVQDEKTEKIYLLADFMPAGIGNNNSIKNDSGYKEINGKYYLKLHLNSESAYNYSIRENGVIYNDTTNTPTEYTVDKDYNVLQNGKYLYVEQYSVKFNGTNLIEYHNGNKVKMNIFYKDSLLKITPTNFVGYTESSDNGQTWSSPRLLPTFMGLYHNGTYLSPGQGLYTDNGRIIFSSYANRAMVFIMSDDDGQTWKGVQATLPFANATAEAQMVELSPGVIRTYMRTTAGKIGYITSKDNGNTWDNVKYLDIVHNTSYGTQLSVIKYSQEIDGHEAIIMSTPDSTSGRRNGQIWVGLVDKVTNEVNWKYHYSVDKPNYGYSYSALTETVDHKIALLYEKYDSWSRNELHLKNVLKFDTFEIKDLVNDSTCV</sequence>
<proteinExistence type="inferred from homology"/>
<dbReference type="Gene3D" id="2.120.10.10">
    <property type="match status" value="1"/>
</dbReference>
<reference evidence="10 11" key="1">
    <citation type="submission" date="2017-03" db="EMBL/GenBank/DDBJ databases">
        <title>Phylogenomics and comparative genomics of Lactobacillus salivarius, a mammalian gut commensal.</title>
        <authorList>
            <person name="Harris H.M."/>
        </authorList>
    </citation>
    <scope>NUCLEOTIDE SEQUENCE [LARGE SCALE GENOMIC DNA]</scope>
    <source>
        <strain evidence="10 11">LMG 14477</strain>
    </source>
</reference>
<dbReference type="Proteomes" id="UP000192638">
    <property type="component" value="Unassembled WGS sequence"/>
</dbReference>
<keyword evidence="4" id="KW-0732">Signal</keyword>
<feature type="domain" description="Glycoside hydrolase family 33 N-terminal" evidence="8">
    <location>
        <begin position="92"/>
        <end position="262"/>
    </location>
</feature>
<gene>
    <name evidence="10" type="ORF">B6U60_09620</name>
</gene>
<keyword evidence="6" id="KW-0378">Hydrolase</keyword>
<dbReference type="InterPro" id="IPR004124">
    <property type="entry name" value="Glyco_hydro_33_N"/>
</dbReference>
<evidence type="ECO:0000259" key="8">
    <source>
        <dbReference type="Pfam" id="PF02973"/>
    </source>
</evidence>
<dbReference type="EMBL" id="NBEB01000102">
    <property type="protein sequence ID" value="OQQ81856.1"/>
    <property type="molecule type" value="Genomic_DNA"/>
</dbReference>
<name>A0A1V9QLU8_9LACO</name>
<comment type="similarity">
    <text evidence="2">Belongs to the glycosyl hydrolase 33 family.</text>
</comment>
<dbReference type="Pfam" id="PF13088">
    <property type="entry name" value="BNR_2"/>
    <property type="match status" value="1"/>
</dbReference>
<evidence type="ECO:0000256" key="5">
    <source>
        <dbReference type="ARBA" id="ARBA00022737"/>
    </source>
</evidence>
<evidence type="ECO:0000256" key="2">
    <source>
        <dbReference type="ARBA" id="ARBA00009348"/>
    </source>
</evidence>